<evidence type="ECO:0000256" key="5">
    <source>
        <dbReference type="ARBA" id="ARBA00023242"/>
    </source>
</evidence>
<keyword evidence="2" id="KW-0805">Transcription regulation</keyword>
<evidence type="ECO:0008006" key="8">
    <source>
        <dbReference type="Google" id="ProtNLM"/>
    </source>
</evidence>
<protein>
    <recommendedName>
        <fullName evidence="8">TF-B3 domain-containing protein</fullName>
    </recommendedName>
</protein>
<dbReference type="AlphaFoldDB" id="A0A022RD50"/>
<dbReference type="GO" id="GO:0005634">
    <property type="term" value="C:nucleus"/>
    <property type="evidence" value="ECO:0007669"/>
    <property type="project" value="UniProtKB-SubCell"/>
</dbReference>
<evidence type="ECO:0000256" key="2">
    <source>
        <dbReference type="ARBA" id="ARBA00023015"/>
    </source>
</evidence>
<evidence type="ECO:0000313" key="7">
    <source>
        <dbReference type="Proteomes" id="UP000030748"/>
    </source>
</evidence>
<keyword evidence="3" id="KW-0238">DNA-binding</keyword>
<comment type="subcellular location">
    <subcellularLocation>
        <location evidence="1">Nucleus</location>
    </subcellularLocation>
</comment>
<dbReference type="Gene3D" id="2.40.330.10">
    <property type="entry name" value="DNA-binding pseudobarrel domain"/>
    <property type="match status" value="1"/>
</dbReference>
<evidence type="ECO:0000256" key="3">
    <source>
        <dbReference type="ARBA" id="ARBA00023125"/>
    </source>
</evidence>
<dbReference type="InterPro" id="IPR005508">
    <property type="entry name" value="At2g31720-like"/>
</dbReference>
<dbReference type="PANTHER" id="PTHR31541:SF60">
    <property type="entry name" value="TF-B3 DOMAIN-CONTAINING PROTEIN"/>
    <property type="match status" value="1"/>
</dbReference>
<name>A0A022RD50_ERYGU</name>
<keyword evidence="7" id="KW-1185">Reference proteome</keyword>
<proteinExistence type="predicted"/>
<gene>
    <name evidence="6" type="ORF">MIMGU_mgv1a025795mg</name>
</gene>
<dbReference type="STRING" id="4155.A0A022RD50"/>
<dbReference type="GO" id="GO:0003677">
    <property type="term" value="F:DNA binding"/>
    <property type="evidence" value="ECO:0007669"/>
    <property type="project" value="UniProtKB-KW"/>
</dbReference>
<organism evidence="6 7">
    <name type="scientific">Erythranthe guttata</name>
    <name type="common">Yellow monkey flower</name>
    <name type="synonym">Mimulus guttatus</name>
    <dbReference type="NCBI Taxonomy" id="4155"/>
    <lineage>
        <taxon>Eukaryota</taxon>
        <taxon>Viridiplantae</taxon>
        <taxon>Streptophyta</taxon>
        <taxon>Embryophyta</taxon>
        <taxon>Tracheophyta</taxon>
        <taxon>Spermatophyta</taxon>
        <taxon>Magnoliopsida</taxon>
        <taxon>eudicotyledons</taxon>
        <taxon>Gunneridae</taxon>
        <taxon>Pentapetalae</taxon>
        <taxon>asterids</taxon>
        <taxon>lamiids</taxon>
        <taxon>Lamiales</taxon>
        <taxon>Phrymaceae</taxon>
        <taxon>Erythranthe</taxon>
    </lineage>
</organism>
<dbReference type="SUPFAM" id="SSF101936">
    <property type="entry name" value="DNA-binding pseudobarrel domain"/>
    <property type="match status" value="1"/>
</dbReference>
<dbReference type="PANTHER" id="PTHR31541">
    <property type="entry name" value="B3 DOMAIN PLANT PROTEIN-RELATED"/>
    <property type="match status" value="1"/>
</dbReference>
<reference evidence="6 7" key="1">
    <citation type="journal article" date="2013" name="Proc. Natl. Acad. Sci. U.S.A.">
        <title>Fine-scale variation in meiotic recombination in Mimulus inferred from population shotgun sequencing.</title>
        <authorList>
            <person name="Hellsten U."/>
            <person name="Wright K.M."/>
            <person name="Jenkins J."/>
            <person name="Shu S."/>
            <person name="Yuan Y."/>
            <person name="Wessler S.R."/>
            <person name="Schmutz J."/>
            <person name="Willis J.H."/>
            <person name="Rokhsar D.S."/>
        </authorList>
    </citation>
    <scope>NUCLEOTIDE SEQUENCE [LARGE SCALE GENOMIC DNA]</scope>
    <source>
        <strain evidence="7">cv. DUN x IM62</strain>
    </source>
</reference>
<keyword evidence="4" id="KW-0804">Transcription</keyword>
<evidence type="ECO:0000256" key="1">
    <source>
        <dbReference type="ARBA" id="ARBA00004123"/>
    </source>
</evidence>
<sequence length="84" mass="9943">MNFLTSNERYNLDQPKAEIPATLIEPCLRECTISLRDWKTNSMMVLVNPWNEVCMRNELKQGSVIHLWSFRRNSRLCFVLILVD</sequence>
<dbReference type="Proteomes" id="UP000030748">
    <property type="component" value="Unassembled WGS sequence"/>
</dbReference>
<accession>A0A022RD50</accession>
<evidence type="ECO:0000256" key="4">
    <source>
        <dbReference type="ARBA" id="ARBA00023163"/>
    </source>
</evidence>
<dbReference type="EMBL" id="KI630505">
    <property type="protein sequence ID" value="EYU38171.1"/>
    <property type="molecule type" value="Genomic_DNA"/>
</dbReference>
<evidence type="ECO:0000313" key="6">
    <source>
        <dbReference type="EMBL" id="EYU38171.1"/>
    </source>
</evidence>
<dbReference type="InterPro" id="IPR015300">
    <property type="entry name" value="DNA-bd_pseudobarrel_sf"/>
</dbReference>
<keyword evidence="5" id="KW-0539">Nucleus</keyword>